<reference evidence="1 2" key="1">
    <citation type="submission" date="2016-10" db="EMBL/GenBank/DDBJ databases">
        <title>Paenibacillus species isolates.</title>
        <authorList>
            <person name="Beno S.M."/>
        </authorList>
    </citation>
    <scope>NUCLEOTIDE SEQUENCE [LARGE SCALE GENOMIC DNA]</scope>
    <source>
        <strain evidence="1 2">FSL H7-0918</strain>
    </source>
</reference>
<sequence>MKRLIADVVPNKFYDFNFETFKNKISPLPLIRNVYGYLVKTNNFMIFLGDNGGLKVGIEYENDNDLLYKFEMALTTLKLINKFYEDNYKENIIKNFLISWPVDGTASMNELNWSFGDFTYKEHQVPSSYGGNYSQLLLI</sequence>
<evidence type="ECO:0000313" key="1">
    <source>
        <dbReference type="EMBL" id="OME16531.1"/>
    </source>
</evidence>
<organism evidence="1 2">
    <name type="scientific">Paenibacillus odorifer</name>
    <dbReference type="NCBI Taxonomy" id="189426"/>
    <lineage>
        <taxon>Bacteria</taxon>
        <taxon>Bacillati</taxon>
        <taxon>Bacillota</taxon>
        <taxon>Bacilli</taxon>
        <taxon>Bacillales</taxon>
        <taxon>Paenibacillaceae</taxon>
        <taxon>Paenibacillus</taxon>
    </lineage>
</organism>
<name>A0AB36JBG8_9BACL</name>
<proteinExistence type="predicted"/>
<dbReference type="EMBL" id="MPTO01000019">
    <property type="protein sequence ID" value="OME16531.1"/>
    <property type="molecule type" value="Genomic_DNA"/>
</dbReference>
<dbReference type="Proteomes" id="UP000187323">
    <property type="component" value="Unassembled WGS sequence"/>
</dbReference>
<accession>A0AB36JBG8</accession>
<gene>
    <name evidence="1" type="ORF">BSK47_19910</name>
</gene>
<comment type="caution">
    <text evidence="1">The sequence shown here is derived from an EMBL/GenBank/DDBJ whole genome shotgun (WGS) entry which is preliminary data.</text>
</comment>
<protein>
    <submittedName>
        <fullName evidence="1">Uncharacterized protein</fullName>
    </submittedName>
</protein>
<dbReference type="AlphaFoldDB" id="A0AB36JBG8"/>
<dbReference type="RefSeq" id="WP_076136636.1">
    <property type="nucleotide sequence ID" value="NZ_MPTO01000019.1"/>
</dbReference>
<evidence type="ECO:0000313" key="2">
    <source>
        <dbReference type="Proteomes" id="UP000187323"/>
    </source>
</evidence>